<sequence length="243" mass="24783">MIAAFALAAALAVAPAAGCTAETGAFSWGFKESFRAYISGSIANGEWSTEGGIDYATPAFFSERLAGEVALDPLAGTLAVEGALRFTGHDGILDTTIANPRLVVESADRLVVVVDIRGTTQDFVPIDSAAVPFLTGDLTLATWSAEGGTLRLDGVPLTLTPEGAEAFGTYPAGEAFDPITLEVQTTDACAEAAVAARAGAPVAQGAIIAGAVLLGVAISIAVHLVLRARRRSRLPEPPPPAVP</sequence>
<accession>A0ABY5FT81</accession>
<dbReference type="RefSeq" id="WP_255158430.1">
    <property type="nucleotide sequence ID" value="NZ_CP101497.1"/>
</dbReference>
<gene>
    <name evidence="4" type="ORF">NNL39_07310</name>
</gene>
<feature type="domain" description="Htaa" evidence="3">
    <location>
        <begin position="24"/>
        <end position="181"/>
    </location>
</feature>
<dbReference type="InterPro" id="IPR007331">
    <property type="entry name" value="Htaa"/>
</dbReference>
<feature type="chain" id="PRO_5045779055" evidence="2">
    <location>
        <begin position="22"/>
        <end position="243"/>
    </location>
</feature>
<dbReference type="Proteomes" id="UP001060039">
    <property type="component" value="Chromosome"/>
</dbReference>
<protein>
    <submittedName>
        <fullName evidence="4">HtaA domain-containing protein</fullName>
    </submittedName>
</protein>
<name>A0ABY5FT81_9MICO</name>
<evidence type="ECO:0000313" key="4">
    <source>
        <dbReference type="EMBL" id="UTT61493.1"/>
    </source>
</evidence>
<keyword evidence="1" id="KW-0812">Transmembrane</keyword>
<reference evidence="4" key="1">
    <citation type="submission" date="2022-07" db="EMBL/GenBank/DDBJ databases">
        <title>Taxonomic analysis of Microcella humidisoli nov. sp., isolated from riverside soil.</title>
        <authorList>
            <person name="Molina K.M."/>
            <person name="Kim S.B."/>
        </authorList>
    </citation>
    <scope>NUCLEOTIDE SEQUENCE</scope>
    <source>
        <strain evidence="4">MMS21-STM10</strain>
    </source>
</reference>
<feature type="transmembrane region" description="Helical" evidence="1">
    <location>
        <begin position="206"/>
        <end position="226"/>
    </location>
</feature>
<keyword evidence="5" id="KW-1185">Reference proteome</keyword>
<evidence type="ECO:0000256" key="1">
    <source>
        <dbReference type="SAM" id="Phobius"/>
    </source>
</evidence>
<keyword evidence="1" id="KW-0472">Membrane</keyword>
<feature type="signal peptide" evidence="2">
    <location>
        <begin position="1"/>
        <end position="21"/>
    </location>
</feature>
<keyword evidence="1" id="KW-1133">Transmembrane helix</keyword>
<evidence type="ECO:0000259" key="3">
    <source>
        <dbReference type="Pfam" id="PF04213"/>
    </source>
</evidence>
<evidence type="ECO:0000313" key="5">
    <source>
        <dbReference type="Proteomes" id="UP001060039"/>
    </source>
</evidence>
<evidence type="ECO:0000256" key="2">
    <source>
        <dbReference type="SAM" id="SignalP"/>
    </source>
</evidence>
<dbReference type="EMBL" id="CP101497">
    <property type="protein sequence ID" value="UTT61493.1"/>
    <property type="molecule type" value="Genomic_DNA"/>
</dbReference>
<proteinExistence type="predicted"/>
<keyword evidence="2" id="KW-0732">Signal</keyword>
<dbReference type="Pfam" id="PF04213">
    <property type="entry name" value="HtaA"/>
    <property type="match status" value="1"/>
</dbReference>
<organism evidence="4 5">
    <name type="scientific">Microcella humidisoli</name>
    <dbReference type="NCBI Taxonomy" id="2963406"/>
    <lineage>
        <taxon>Bacteria</taxon>
        <taxon>Bacillati</taxon>
        <taxon>Actinomycetota</taxon>
        <taxon>Actinomycetes</taxon>
        <taxon>Micrococcales</taxon>
        <taxon>Microbacteriaceae</taxon>
        <taxon>Microcella</taxon>
    </lineage>
</organism>